<evidence type="ECO:0000256" key="2">
    <source>
        <dbReference type="ARBA" id="ARBA00007168"/>
    </source>
</evidence>
<reference evidence="8 9" key="1">
    <citation type="journal article" date="2020" name="G3 (Bethesda)">
        <title>Improved Reference Genome for Cyclotella cryptica CCMP332, a Model for Cell Wall Morphogenesis, Salinity Adaptation, and Lipid Production in Diatoms (Bacillariophyta).</title>
        <authorList>
            <person name="Roberts W.R."/>
            <person name="Downey K.M."/>
            <person name="Ruck E.C."/>
            <person name="Traller J.C."/>
            <person name="Alverson A.J."/>
        </authorList>
    </citation>
    <scope>NUCLEOTIDE SEQUENCE [LARGE SCALE GENOMIC DNA]</scope>
    <source>
        <strain evidence="8 9">CCMP332</strain>
    </source>
</reference>
<keyword evidence="9" id="KW-1185">Reference proteome</keyword>
<proteinExistence type="inferred from homology"/>
<evidence type="ECO:0000256" key="3">
    <source>
        <dbReference type="ARBA" id="ARBA00022692"/>
    </source>
</evidence>
<keyword evidence="5 6" id="KW-0472">Membrane</keyword>
<protein>
    <recommendedName>
        <fullName evidence="6">Choline transporter-like protein</fullName>
    </recommendedName>
</protein>
<organism evidence="8 9">
    <name type="scientific">Cyclotella cryptica</name>
    <dbReference type="NCBI Taxonomy" id="29204"/>
    <lineage>
        <taxon>Eukaryota</taxon>
        <taxon>Sar</taxon>
        <taxon>Stramenopiles</taxon>
        <taxon>Ochrophyta</taxon>
        <taxon>Bacillariophyta</taxon>
        <taxon>Coscinodiscophyceae</taxon>
        <taxon>Thalassiosirophycidae</taxon>
        <taxon>Stephanodiscales</taxon>
        <taxon>Stephanodiscaceae</taxon>
        <taxon>Cyclotella</taxon>
    </lineage>
</organism>
<comment type="similarity">
    <text evidence="2 6">Belongs to the CTL (choline transporter-like) family.</text>
</comment>
<evidence type="ECO:0000256" key="5">
    <source>
        <dbReference type="ARBA" id="ARBA00023136"/>
    </source>
</evidence>
<feature type="transmembrane region" description="Helical" evidence="6">
    <location>
        <begin position="346"/>
        <end position="365"/>
    </location>
</feature>
<name>A0ABD3Q2K2_9STRA</name>
<feature type="transmembrane region" description="Helical" evidence="6">
    <location>
        <begin position="167"/>
        <end position="188"/>
    </location>
</feature>
<feature type="transmembrane region" description="Helical" evidence="6">
    <location>
        <begin position="283"/>
        <end position="302"/>
    </location>
</feature>
<feature type="transmembrane region" description="Helical" evidence="6">
    <location>
        <begin position="440"/>
        <end position="463"/>
    </location>
</feature>
<feature type="transmembrane region" description="Helical" evidence="6">
    <location>
        <begin position="78"/>
        <end position="101"/>
    </location>
</feature>
<dbReference type="Proteomes" id="UP001516023">
    <property type="component" value="Unassembled WGS sequence"/>
</dbReference>
<dbReference type="EMBL" id="JABMIG020000079">
    <property type="protein sequence ID" value="KAL3794563.1"/>
    <property type="molecule type" value="Genomic_DNA"/>
</dbReference>
<dbReference type="InterPro" id="IPR007603">
    <property type="entry name" value="Choline_transptr-like"/>
</dbReference>
<evidence type="ECO:0000313" key="8">
    <source>
        <dbReference type="EMBL" id="KAL3794563.1"/>
    </source>
</evidence>
<gene>
    <name evidence="8" type="ORF">HJC23_008019</name>
</gene>
<feature type="transmembrane region" description="Helical" evidence="6">
    <location>
        <begin position="377"/>
        <end position="397"/>
    </location>
</feature>
<dbReference type="Pfam" id="PF04515">
    <property type="entry name" value="Choline_transpo"/>
    <property type="match status" value="1"/>
</dbReference>
<evidence type="ECO:0000313" key="9">
    <source>
        <dbReference type="Proteomes" id="UP001516023"/>
    </source>
</evidence>
<comment type="subcellular location">
    <subcellularLocation>
        <location evidence="6">Cell membrane</location>
        <topology evidence="6">Multi-pass membrane protein</topology>
    </subcellularLocation>
    <subcellularLocation>
        <location evidence="1">Membrane</location>
        <topology evidence="1">Multi-pass membrane protein</topology>
    </subcellularLocation>
</comment>
<evidence type="ECO:0000256" key="6">
    <source>
        <dbReference type="RuleBase" id="RU368066"/>
    </source>
</evidence>
<sequence length="550" mass="59937">MESKEPKYAEVQCVEALEVEDGIPANAASSPDGESGLASSIPTATEVDDYENEPKYGCITVTWEKGEVQSSEYRDKGFAIAFVTHLVALMGLALAFGRVAWMDANESSSDNEEKSQAYHSQEGANATFDTSDPAPKDFWYAVMIIALVASPVLSFLSLTVMSRNPIMLIKASLWFSIVLNIVAAVLLFATAQPYGGIIFTIFIVCLIWYARRVQNRIPYAAANLTTGITILKTNLGIVFVAVGSMVVLLGYFFLWISAFLGVLSLDVMHEITSSAYDDSEEQSVLSLLGGFVGFLFLLSLYWTHQVVKNVLRSTVSGVVGTFWFDPTEASSFCSSAVGHSFIRSTTYSLGSICFGSLIVALLHMLHKSLHRAQRTGGILRCIVHCILAYIEALVQYFNKWAYIYVGLYGYSYIDAGKRVANLFKTRGWQTIIADNLVNRLLGIISLTIGLLTGVCTLFAAFVVGEFESRQGLMGFGFVVGFFIGLIFSGVFMGLLSSAVDAVIVCYAEAPNELHDSHPAISQKMHQTWNEAWGNLSGPVIFTLGGGLGII</sequence>
<dbReference type="PANTHER" id="PTHR12385">
    <property type="entry name" value="CHOLINE TRANSPORTER-LIKE (SLC FAMILY 44)"/>
    <property type="match status" value="1"/>
</dbReference>
<dbReference type="AlphaFoldDB" id="A0ABD3Q2K2"/>
<feature type="transmembrane region" description="Helical" evidence="6">
    <location>
        <begin position="475"/>
        <end position="495"/>
    </location>
</feature>
<feature type="transmembrane region" description="Helical" evidence="6">
    <location>
        <begin position="138"/>
        <end position="160"/>
    </location>
</feature>
<keyword evidence="3 6" id="KW-0812">Transmembrane</keyword>
<dbReference type="PANTHER" id="PTHR12385:SF4">
    <property type="entry name" value="PROTEIN PNS1"/>
    <property type="match status" value="1"/>
</dbReference>
<evidence type="ECO:0000256" key="4">
    <source>
        <dbReference type="ARBA" id="ARBA00022989"/>
    </source>
</evidence>
<evidence type="ECO:0000256" key="1">
    <source>
        <dbReference type="ARBA" id="ARBA00004141"/>
    </source>
</evidence>
<feature type="region of interest" description="Disordered" evidence="7">
    <location>
        <begin position="22"/>
        <end position="46"/>
    </location>
</feature>
<dbReference type="GO" id="GO:0005886">
    <property type="term" value="C:plasma membrane"/>
    <property type="evidence" value="ECO:0007669"/>
    <property type="project" value="UniProtKB-SubCell"/>
</dbReference>
<feature type="transmembrane region" description="Helical" evidence="6">
    <location>
        <begin position="237"/>
        <end position="263"/>
    </location>
</feature>
<feature type="transmembrane region" description="Helical" evidence="6">
    <location>
        <begin position="194"/>
        <end position="210"/>
    </location>
</feature>
<evidence type="ECO:0000256" key="7">
    <source>
        <dbReference type="SAM" id="MobiDB-lite"/>
    </source>
</evidence>
<keyword evidence="4 6" id="KW-1133">Transmembrane helix</keyword>
<comment type="caution">
    <text evidence="8">The sequence shown here is derived from an EMBL/GenBank/DDBJ whole genome shotgun (WGS) entry which is preliminary data.</text>
</comment>
<accession>A0ABD3Q2K2</accession>
<dbReference type="GO" id="GO:0022857">
    <property type="term" value="F:transmembrane transporter activity"/>
    <property type="evidence" value="ECO:0007669"/>
    <property type="project" value="UniProtKB-UniRule"/>
</dbReference>
<comment type="function">
    <text evidence="6">Choline transporter.</text>
</comment>